<comment type="subcellular location">
    <subcellularLocation>
        <location evidence="1">Nucleus</location>
    </subcellularLocation>
</comment>
<keyword evidence="3" id="KW-0677">Repeat</keyword>
<dbReference type="InterPro" id="IPR035925">
    <property type="entry name" value="BSD_dom_sf"/>
</dbReference>
<reference evidence="11" key="3">
    <citation type="submission" date="2025-08" db="UniProtKB">
        <authorList>
            <consortium name="RefSeq"/>
        </authorList>
    </citation>
    <scope>IDENTIFICATION</scope>
    <source>
        <strain evidence="11">NI907</strain>
    </source>
</reference>
<reference evidence="11" key="1">
    <citation type="journal article" date="2019" name="Mol. Biol. Evol.">
        <title>Blast fungal genomes show frequent chromosomal changes, gene gains and losses, and effector gene turnover.</title>
        <authorList>
            <person name="Gomez Luciano L.B."/>
            <person name="Jason Tsai I."/>
            <person name="Chuma I."/>
            <person name="Tosa Y."/>
            <person name="Chen Y.H."/>
            <person name="Li J.Y."/>
            <person name="Li M.Y."/>
            <person name="Jade Lu M.Y."/>
            <person name="Nakayashiki H."/>
            <person name="Li W.H."/>
        </authorList>
    </citation>
    <scope>NUCLEOTIDE SEQUENCE</scope>
    <source>
        <strain evidence="11">NI907</strain>
    </source>
</reference>
<dbReference type="AlphaFoldDB" id="A0A6P8ATX5"/>
<accession>A0A6P8ATX5</accession>
<dbReference type="OrthoDB" id="360521at2759"/>
<feature type="domain" description="BSD" evidence="9">
    <location>
        <begin position="230"/>
        <end position="275"/>
    </location>
</feature>
<evidence type="ECO:0000256" key="8">
    <source>
        <dbReference type="SAM" id="MobiDB-lite"/>
    </source>
</evidence>
<evidence type="ECO:0000256" key="4">
    <source>
        <dbReference type="ARBA" id="ARBA00023015"/>
    </source>
</evidence>
<dbReference type="InterPro" id="IPR027079">
    <property type="entry name" value="Tfb1/GTF2H1"/>
</dbReference>
<dbReference type="InterPro" id="IPR011993">
    <property type="entry name" value="PH-like_dom_sf"/>
</dbReference>
<dbReference type="SMART" id="SM00751">
    <property type="entry name" value="BSD"/>
    <property type="match status" value="2"/>
</dbReference>
<evidence type="ECO:0000256" key="3">
    <source>
        <dbReference type="ARBA" id="ARBA00022737"/>
    </source>
</evidence>
<evidence type="ECO:0000256" key="1">
    <source>
        <dbReference type="ARBA" id="ARBA00004123"/>
    </source>
</evidence>
<keyword evidence="4" id="KW-0805">Transcription regulation</keyword>
<dbReference type="Gene3D" id="2.30.29.30">
    <property type="entry name" value="Pleckstrin-homology domain (PH domain)/Phosphotyrosine-binding domain (PTB)"/>
    <property type="match status" value="1"/>
</dbReference>
<keyword evidence="6" id="KW-0539">Nucleus</keyword>
<evidence type="ECO:0000313" key="11">
    <source>
        <dbReference type="RefSeq" id="XP_030978324.1"/>
    </source>
</evidence>
<dbReference type="GO" id="GO:0000439">
    <property type="term" value="C:transcription factor TFIIH core complex"/>
    <property type="evidence" value="ECO:0007669"/>
    <property type="project" value="InterPro"/>
</dbReference>
<keyword evidence="7" id="KW-0175">Coiled coil</keyword>
<dbReference type="SUPFAM" id="SSF140383">
    <property type="entry name" value="BSD domain-like"/>
    <property type="match status" value="1"/>
</dbReference>
<dbReference type="SUPFAM" id="SSF50729">
    <property type="entry name" value="PH domain-like"/>
    <property type="match status" value="1"/>
</dbReference>
<keyword evidence="10" id="KW-1185">Reference proteome</keyword>
<comment type="similarity">
    <text evidence="2">Belongs to the TFB1 family.</text>
</comment>
<dbReference type="GeneID" id="41964627"/>
<evidence type="ECO:0000256" key="7">
    <source>
        <dbReference type="SAM" id="Coils"/>
    </source>
</evidence>
<name>A0A6P8ATX5_PYRGI</name>
<keyword evidence="5" id="KW-0804">Transcription</keyword>
<evidence type="ECO:0000256" key="2">
    <source>
        <dbReference type="ARBA" id="ARBA00009448"/>
    </source>
</evidence>
<evidence type="ECO:0000259" key="9">
    <source>
        <dbReference type="PROSITE" id="PS50858"/>
    </source>
</evidence>
<dbReference type="Pfam" id="PF03909">
    <property type="entry name" value="BSD"/>
    <property type="match status" value="2"/>
</dbReference>
<gene>
    <name evidence="11" type="ORF">PgNI_09737</name>
</gene>
<reference evidence="11" key="2">
    <citation type="submission" date="2019-10" db="EMBL/GenBank/DDBJ databases">
        <authorList>
            <consortium name="NCBI Genome Project"/>
        </authorList>
    </citation>
    <scope>NUCLEOTIDE SEQUENCE</scope>
    <source>
        <strain evidence="11">NI907</strain>
    </source>
</reference>
<dbReference type="KEGG" id="pgri:PgNI_09737"/>
<dbReference type="GO" id="GO:0006289">
    <property type="term" value="P:nucleotide-excision repair"/>
    <property type="evidence" value="ECO:0007669"/>
    <property type="project" value="InterPro"/>
</dbReference>
<proteinExistence type="inferred from homology"/>
<dbReference type="CDD" id="cd13229">
    <property type="entry name" value="PH_TFIIH"/>
    <property type="match status" value="1"/>
</dbReference>
<feature type="region of interest" description="Disordered" evidence="8">
    <location>
        <begin position="467"/>
        <end position="490"/>
    </location>
</feature>
<dbReference type="InterPro" id="IPR013876">
    <property type="entry name" value="TFIIH_BTF_p62_N"/>
</dbReference>
<organism evidence="10 11">
    <name type="scientific">Pyricularia grisea</name>
    <name type="common">Crabgrass-specific blast fungus</name>
    <name type="synonym">Magnaporthe grisea</name>
    <dbReference type="NCBI Taxonomy" id="148305"/>
    <lineage>
        <taxon>Eukaryota</taxon>
        <taxon>Fungi</taxon>
        <taxon>Dikarya</taxon>
        <taxon>Ascomycota</taxon>
        <taxon>Pezizomycotina</taxon>
        <taxon>Sordariomycetes</taxon>
        <taxon>Sordariomycetidae</taxon>
        <taxon>Magnaporthales</taxon>
        <taxon>Pyriculariaceae</taxon>
        <taxon>Pyricularia</taxon>
    </lineage>
</organism>
<protein>
    <recommendedName>
        <fullName evidence="9">BSD domain-containing protein</fullName>
    </recommendedName>
</protein>
<dbReference type="Proteomes" id="UP000515153">
    <property type="component" value="Unplaced"/>
</dbReference>
<dbReference type="Pfam" id="PF08567">
    <property type="entry name" value="PH_TFIIH"/>
    <property type="match status" value="1"/>
</dbReference>
<evidence type="ECO:0000256" key="6">
    <source>
        <dbReference type="ARBA" id="ARBA00023242"/>
    </source>
</evidence>
<dbReference type="GO" id="GO:0006351">
    <property type="term" value="P:DNA-templated transcription"/>
    <property type="evidence" value="ECO:0007669"/>
    <property type="project" value="InterPro"/>
</dbReference>
<dbReference type="InterPro" id="IPR005607">
    <property type="entry name" value="BSD_dom"/>
</dbReference>
<evidence type="ECO:0000256" key="5">
    <source>
        <dbReference type="ARBA" id="ARBA00023163"/>
    </source>
</evidence>
<dbReference type="PANTHER" id="PTHR12856">
    <property type="entry name" value="TRANSCRIPTION INITIATION FACTOR IIH-RELATED"/>
    <property type="match status" value="1"/>
</dbReference>
<dbReference type="RefSeq" id="XP_030978324.1">
    <property type="nucleotide sequence ID" value="XM_031129719.1"/>
</dbReference>
<feature type="coiled-coil region" evidence="7">
    <location>
        <begin position="556"/>
        <end position="597"/>
    </location>
</feature>
<sequence>MAAVKGKASYKKKDGIVAVSDDRTVVSWVPAATGTPALSIPIDTITNLQQTPDSAAKVALKIIAKAATEGGDPVAYLFTFTAPDEARAEANAIKDVLSTILAARSSDTGVVVKSSTPQPATNGNAANGSAAMSFASTASNTASKGAPRWFDDNQLRLDIALQQSLMKKDRTLHQTYMEARATKPESISDAAFNSQFWSTRTSLLRAHAIESSQKRATYNVLPTVKPYTDYEGKLKLNVTPQDIQMIFKQYPLVHRIHKEKVPKDMDEGAFWKGFFESNLARWLKGEETNPAQRNPVFDSHIRGDKQDALYFEKRMVDPHLPHIIDVQGNDENQGGAKGGNMPDALMRPNAERGAGARWLNAMSESLMSHANPVDVNNTAATDGNENTYRELILRDLHDDARPDRIVLNVREQARFFDQEAVLLDDARAYEKQAPQVVLADYAKDLSSLGDAKAGGGIDLHKAIGVYDESGSDDDEEESRQRPAHVGSRAARSAAQAHIWDGLGKRLSETQAQSEDEATPLGLSVELAQKAFITNATTTEFLKQFWNAFLSGDPDRAQELAHHVEALRRSVERIEAVAAEAEKAREQLNAQRRKQIVDEYNRTGRKLKFDPNSTKGGKKAVMALLGPTLSALSAAQARYEEALVAEGIKPSTEE</sequence>
<dbReference type="PROSITE" id="PS50858">
    <property type="entry name" value="BSD"/>
    <property type="match status" value="1"/>
</dbReference>
<evidence type="ECO:0000313" key="10">
    <source>
        <dbReference type="Proteomes" id="UP000515153"/>
    </source>
</evidence>